<evidence type="ECO:0000256" key="5">
    <source>
        <dbReference type="ARBA" id="ARBA00023110"/>
    </source>
</evidence>
<dbReference type="SUPFAM" id="SSF54534">
    <property type="entry name" value="FKBP-like"/>
    <property type="match status" value="1"/>
</dbReference>
<evidence type="ECO:0000256" key="9">
    <source>
        <dbReference type="PROSITE-ProRule" id="PRU00277"/>
    </source>
</evidence>
<gene>
    <name evidence="12" type="primary">slyD</name>
    <name evidence="12" type="ORF">CSUIS_1296</name>
</gene>
<dbReference type="RefSeq" id="WP_086237904.1">
    <property type="nucleotide sequence ID" value="NZ_CP018789.1"/>
</dbReference>
<proteinExistence type="inferred from homology"/>
<evidence type="ECO:0000256" key="3">
    <source>
        <dbReference type="ARBA" id="ARBA00006577"/>
    </source>
</evidence>
<dbReference type="Gene3D" id="3.10.50.40">
    <property type="match status" value="1"/>
</dbReference>
<organism evidence="12 13">
    <name type="scientific">Campylobacter porcelli</name>
    <dbReference type="NCBI Taxonomy" id="1660073"/>
    <lineage>
        <taxon>Bacteria</taxon>
        <taxon>Pseudomonadati</taxon>
        <taxon>Campylobacterota</taxon>
        <taxon>Epsilonproteobacteria</taxon>
        <taxon>Campylobacterales</taxon>
        <taxon>Campylobacteraceae</taxon>
        <taxon>Campylobacter</taxon>
    </lineage>
</organism>
<protein>
    <recommendedName>
        <fullName evidence="10">Peptidyl-prolyl cis-trans isomerase</fullName>
        <ecNumber evidence="10">5.2.1.8</ecNumber>
    </recommendedName>
</protein>
<dbReference type="Pfam" id="PF00254">
    <property type="entry name" value="FKBP_C"/>
    <property type="match status" value="1"/>
</dbReference>
<keyword evidence="5 9" id="KW-0697">Rotamase</keyword>
<dbReference type="InterPro" id="IPR046357">
    <property type="entry name" value="PPIase_dom_sf"/>
</dbReference>
<comment type="catalytic activity">
    <reaction evidence="1 9 10">
        <text>[protein]-peptidylproline (omega=180) = [protein]-peptidylproline (omega=0)</text>
        <dbReference type="Rhea" id="RHEA:16237"/>
        <dbReference type="Rhea" id="RHEA-COMP:10747"/>
        <dbReference type="Rhea" id="RHEA-COMP:10748"/>
        <dbReference type="ChEBI" id="CHEBI:83833"/>
        <dbReference type="ChEBI" id="CHEBI:83834"/>
        <dbReference type="EC" id="5.2.1.8"/>
    </reaction>
</comment>
<dbReference type="GO" id="GO:0005737">
    <property type="term" value="C:cytoplasm"/>
    <property type="evidence" value="ECO:0007669"/>
    <property type="project" value="UniProtKB-SubCell"/>
</dbReference>
<comment type="similarity">
    <text evidence="3 10">Belongs to the FKBP-type PPIase family.</text>
</comment>
<evidence type="ECO:0000313" key="12">
    <source>
        <dbReference type="EMBL" id="ARR01092.1"/>
    </source>
</evidence>
<keyword evidence="6" id="KW-0143">Chaperone</keyword>
<evidence type="ECO:0000256" key="8">
    <source>
        <dbReference type="ARBA" id="ARBA00037071"/>
    </source>
</evidence>
<dbReference type="GO" id="GO:0003755">
    <property type="term" value="F:peptidyl-prolyl cis-trans isomerase activity"/>
    <property type="evidence" value="ECO:0007669"/>
    <property type="project" value="UniProtKB-UniRule"/>
</dbReference>
<dbReference type="PANTHER" id="PTHR47861:SF3">
    <property type="entry name" value="FKBP-TYPE PEPTIDYL-PROLYL CIS-TRANS ISOMERASE SLYD"/>
    <property type="match status" value="1"/>
</dbReference>
<dbReference type="Gene3D" id="2.40.10.330">
    <property type="match status" value="1"/>
</dbReference>
<dbReference type="InterPro" id="IPR048261">
    <property type="entry name" value="SlpA/SlyD-like_ins_sf"/>
</dbReference>
<dbReference type="InterPro" id="IPR001179">
    <property type="entry name" value="PPIase_FKBP_dom"/>
</dbReference>
<evidence type="ECO:0000256" key="6">
    <source>
        <dbReference type="ARBA" id="ARBA00023186"/>
    </source>
</evidence>
<dbReference type="STRING" id="1660073.CSUIS_1296"/>
<dbReference type="EC" id="5.2.1.8" evidence="10"/>
<evidence type="ECO:0000256" key="2">
    <source>
        <dbReference type="ARBA" id="ARBA00004496"/>
    </source>
</evidence>
<name>A0A1X9SXR9_9BACT</name>
<feature type="domain" description="PPIase FKBP-type" evidence="11">
    <location>
        <begin position="2"/>
        <end position="77"/>
    </location>
</feature>
<dbReference type="AlphaFoldDB" id="A0A1X9SXR9"/>
<evidence type="ECO:0000256" key="4">
    <source>
        <dbReference type="ARBA" id="ARBA00022490"/>
    </source>
</evidence>
<dbReference type="Proteomes" id="UP000194260">
    <property type="component" value="Chromosome"/>
</dbReference>
<evidence type="ECO:0000256" key="10">
    <source>
        <dbReference type="RuleBase" id="RU003915"/>
    </source>
</evidence>
<accession>A0A1X9SXR9</accession>
<keyword evidence="4" id="KW-0963">Cytoplasm</keyword>
<comment type="subcellular location">
    <subcellularLocation>
        <location evidence="2">Cytoplasm</location>
    </subcellularLocation>
</comment>
<dbReference type="PANTHER" id="PTHR47861">
    <property type="entry name" value="FKBP-TYPE PEPTIDYL-PROLYL CIS-TRANS ISOMERASE SLYD"/>
    <property type="match status" value="1"/>
</dbReference>
<evidence type="ECO:0000256" key="1">
    <source>
        <dbReference type="ARBA" id="ARBA00000971"/>
    </source>
</evidence>
<dbReference type="EMBL" id="CP018789">
    <property type="protein sequence ID" value="ARR01092.1"/>
    <property type="molecule type" value="Genomic_DNA"/>
</dbReference>
<dbReference type="GO" id="GO:0042026">
    <property type="term" value="P:protein refolding"/>
    <property type="evidence" value="ECO:0007669"/>
    <property type="project" value="UniProtKB-ARBA"/>
</dbReference>
<evidence type="ECO:0000256" key="7">
    <source>
        <dbReference type="ARBA" id="ARBA00023235"/>
    </source>
</evidence>
<dbReference type="KEGG" id="camy:CSUIS_1296"/>
<sequence length="209" mass="22040">MSKVIKMFYELKDASSGEILESNIGGQEIAFVSGKNQVLEALESGVINLSVGQKATIKILASEGVGEYDENALQTLPKEQFAGIDLKVGMELFGEGEDGSTVRVSVKAIGENDVTVDFNHPYAGRDLEFNVQITENRDADADEELTGVVAMPHVCGCGGHDHGHGHHHSHGGCGSHGGGCGSHHHDDSDECCNGAHHDENGGGCCGKHH</sequence>
<keyword evidence="7 9" id="KW-0413">Isomerase</keyword>
<comment type="function">
    <text evidence="8">Also involved in hydrogenase metallocenter assembly, probably by participating in the nickel insertion step. This function in hydrogenase biosynthesis requires chaperone activity and the presence of the metal-binding domain, but not PPIase activity.</text>
</comment>
<dbReference type="PROSITE" id="PS50059">
    <property type="entry name" value="FKBP_PPIASE"/>
    <property type="match status" value="1"/>
</dbReference>
<reference evidence="13" key="1">
    <citation type="journal article" date="2017" name="Genome Biol. Evol.">
        <title>Comparative Genomic Analysis Identifies a Campylobacter Clade Deficient in Selenium Metabolism.</title>
        <authorList>
            <person name="Miller W.G."/>
            <person name="Yee E."/>
            <person name="Lopes B.S."/>
            <person name="Chapman M.H."/>
            <person name="Huynh S."/>
            <person name="Bono J.L."/>
            <person name="Parker C.T."/>
            <person name="Strachan N.J.C."/>
            <person name="Forbes K.J."/>
        </authorList>
    </citation>
    <scope>NUCLEOTIDE SEQUENCE [LARGE SCALE GENOMIC DNA]</scope>
    <source>
        <strain evidence="13">RM6137</strain>
    </source>
</reference>
<evidence type="ECO:0000259" key="11">
    <source>
        <dbReference type="PROSITE" id="PS50059"/>
    </source>
</evidence>
<evidence type="ECO:0000313" key="13">
    <source>
        <dbReference type="Proteomes" id="UP000194260"/>
    </source>
</evidence>